<dbReference type="GO" id="GO:0005737">
    <property type="term" value="C:cytoplasm"/>
    <property type="evidence" value="ECO:0007669"/>
    <property type="project" value="UniProtKB-SubCell"/>
</dbReference>
<proteinExistence type="inferred from homology"/>
<dbReference type="InterPro" id="IPR029001">
    <property type="entry name" value="ITPase-like_fam"/>
</dbReference>
<organism evidence="5 6">
    <name type="scientific">Halopseudomonas sabulinigri</name>
    <dbReference type="NCBI Taxonomy" id="472181"/>
    <lineage>
        <taxon>Bacteria</taxon>
        <taxon>Pseudomonadati</taxon>
        <taxon>Pseudomonadota</taxon>
        <taxon>Gammaproteobacteria</taxon>
        <taxon>Pseudomonadales</taxon>
        <taxon>Pseudomonadaceae</taxon>
        <taxon>Halopseudomonas</taxon>
    </lineage>
</organism>
<dbReference type="EMBL" id="LT629763">
    <property type="protein sequence ID" value="SDS95058.1"/>
    <property type="molecule type" value="Genomic_DNA"/>
</dbReference>
<evidence type="ECO:0000256" key="1">
    <source>
        <dbReference type="ARBA" id="ARBA00001968"/>
    </source>
</evidence>
<comment type="function">
    <text evidence="4">Nucleoside triphosphate pyrophosphatase that hydrolyzes dTTP and UTP. May have a dual role in cell division arrest and in preventing the incorporation of modified nucleotides into cellular nucleic acids.</text>
</comment>
<keyword evidence="2 4" id="KW-0378">Hydrolase</keyword>
<gene>
    <name evidence="5" type="ORF">SAMN05216271_3183</name>
</gene>
<dbReference type="PANTHER" id="PTHR43213:SF5">
    <property type="entry name" value="BIFUNCTIONAL DTTP_UTP PYROPHOSPHATASE_METHYLTRANSFERASE PROTEIN-RELATED"/>
    <property type="match status" value="1"/>
</dbReference>
<dbReference type="OrthoDB" id="9807767at2"/>
<dbReference type="SUPFAM" id="SSF52972">
    <property type="entry name" value="ITPase-like"/>
    <property type="match status" value="1"/>
</dbReference>
<dbReference type="GO" id="GO:0036221">
    <property type="term" value="F:UTP diphosphatase activity"/>
    <property type="evidence" value="ECO:0007669"/>
    <property type="project" value="RHEA"/>
</dbReference>
<comment type="catalytic activity">
    <reaction evidence="4">
        <text>UTP + H2O = UMP + diphosphate + H(+)</text>
        <dbReference type="Rhea" id="RHEA:29395"/>
        <dbReference type="ChEBI" id="CHEBI:15377"/>
        <dbReference type="ChEBI" id="CHEBI:15378"/>
        <dbReference type="ChEBI" id="CHEBI:33019"/>
        <dbReference type="ChEBI" id="CHEBI:46398"/>
        <dbReference type="ChEBI" id="CHEBI:57865"/>
        <dbReference type="EC" id="3.6.1.9"/>
    </reaction>
</comment>
<evidence type="ECO:0000256" key="3">
    <source>
        <dbReference type="ARBA" id="ARBA00023080"/>
    </source>
</evidence>
<comment type="subcellular location">
    <subcellularLocation>
        <location evidence="4">Cytoplasm</location>
    </subcellularLocation>
</comment>
<dbReference type="HAMAP" id="MF_00528">
    <property type="entry name" value="Maf"/>
    <property type="match status" value="1"/>
</dbReference>
<evidence type="ECO:0000256" key="4">
    <source>
        <dbReference type="HAMAP-Rule" id="MF_00528"/>
    </source>
</evidence>
<comment type="catalytic activity">
    <reaction evidence="4">
        <text>dTTP + H2O = dTMP + diphosphate + H(+)</text>
        <dbReference type="Rhea" id="RHEA:28534"/>
        <dbReference type="ChEBI" id="CHEBI:15377"/>
        <dbReference type="ChEBI" id="CHEBI:15378"/>
        <dbReference type="ChEBI" id="CHEBI:33019"/>
        <dbReference type="ChEBI" id="CHEBI:37568"/>
        <dbReference type="ChEBI" id="CHEBI:63528"/>
        <dbReference type="EC" id="3.6.1.9"/>
    </reaction>
</comment>
<protein>
    <recommendedName>
        <fullName evidence="4">dTTP/UTP pyrophosphatase</fullName>
        <shortName evidence="4">dTTPase/UTPase</shortName>
        <ecNumber evidence="4">3.6.1.9</ecNumber>
    </recommendedName>
    <alternativeName>
        <fullName evidence="4">Nucleoside triphosphate pyrophosphatase</fullName>
    </alternativeName>
    <alternativeName>
        <fullName evidence="4">Nucleotide pyrophosphatase</fullName>
        <shortName evidence="4">Nucleotide PPase</shortName>
    </alternativeName>
</protein>
<dbReference type="CDD" id="cd00555">
    <property type="entry name" value="Maf"/>
    <property type="match status" value="1"/>
</dbReference>
<dbReference type="PIRSF" id="PIRSF006305">
    <property type="entry name" value="Maf"/>
    <property type="match status" value="1"/>
</dbReference>
<dbReference type="PANTHER" id="PTHR43213">
    <property type="entry name" value="BIFUNCTIONAL DTTP/UTP PYROPHOSPHATASE/METHYLTRANSFERASE PROTEIN-RELATED"/>
    <property type="match status" value="1"/>
</dbReference>
<feature type="site" description="Important for substrate specificity" evidence="4">
    <location>
        <position position="68"/>
    </location>
</feature>
<sequence length="190" mass="20137">MLLASASPRRRELLAQIGVPTQRVHCEVDEQVMPNELPAAYVERVTRDKVLAGVAASPVGAVVLAADTAVVLDEQILGKPRDREHAAQMLAALSDREHQVLTAVAVARGEQVELRLVTTQVRFRCLSAAEIAAYWASGEPADKAGAYGIQGLGAIFVAHISGSYSAVVGLPLLETAALLKGFGISCWQPC</sequence>
<keyword evidence="3 4" id="KW-0546">Nucleotide metabolism</keyword>
<accession>A0A1H1WCI6</accession>
<comment type="similarity">
    <text evidence="4">Belongs to the Maf family. YhdE subfamily.</text>
</comment>
<dbReference type="GO" id="GO:0009117">
    <property type="term" value="P:nucleotide metabolic process"/>
    <property type="evidence" value="ECO:0007669"/>
    <property type="project" value="UniProtKB-KW"/>
</dbReference>
<dbReference type="GO" id="GO:0036218">
    <property type="term" value="F:dTTP diphosphatase activity"/>
    <property type="evidence" value="ECO:0007669"/>
    <property type="project" value="RHEA"/>
</dbReference>
<feature type="active site" description="Proton acceptor" evidence="4">
    <location>
        <position position="67"/>
    </location>
</feature>
<dbReference type="InterPro" id="IPR003697">
    <property type="entry name" value="Maf-like"/>
</dbReference>
<reference evidence="6" key="1">
    <citation type="submission" date="2016-10" db="EMBL/GenBank/DDBJ databases">
        <authorList>
            <person name="Varghese N."/>
            <person name="Submissions S."/>
        </authorList>
    </citation>
    <scope>NUCLEOTIDE SEQUENCE [LARGE SCALE GENOMIC DNA]</scope>
    <source>
        <strain evidence="6">JCM 14963</strain>
    </source>
</reference>
<name>A0A1H1WCI6_9GAMM</name>
<dbReference type="NCBIfam" id="TIGR00172">
    <property type="entry name" value="maf"/>
    <property type="match status" value="1"/>
</dbReference>
<evidence type="ECO:0000256" key="2">
    <source>
        <dbReference type="ARBA" id="ARBA00022801"/>
    </source>
</evidence>
<comment type="cofactor">
    <cofactor evidence="1 4">
        <name>a divalent metal cation</name>
        <dbReference type="ChEBI" id="CHEBI:60240"/>
    </cofactor>
</comment>
<evidence type="ECO:0000313" key="6">
    <source>
        <dbReference type="Proteomes" id="UP000243413"/>
    </source>
</evidence>
<feature type="site" description="Important for substrate specificity" evidence="4">
    <location>
        <position position="9"/>
    </location>
</feature>
<keyword evidence="4" id="KW-0963">Cytoplasm</keyword>
<evidence type="ECO:0000313" key="5">
    <source>
        <dbReference type="EMBL" id="SDS95058.1"/>
    </source>
</evidence>
<dbReference type="STRING" id="472181.SAMN05216271_3183"/>
<dbReference type="AlphaFoldDB" id="A0A1H1WCI6"/>
<dbReference type="EC" id="3.6.1.9" evidence="4"/>
<feature type="site" description="Important for substrate specificity" evidence="4">
    <location>
        <position position="150"/>
    </location>
</feature>
<dbReference type="Pfam" id="PF02545">
    <property type="entry name" value="Maf"/>
    <property type="match status" value="1"/>
</dbReference>
<dbReference type="Proteomes" id="UP000243413">
    <property type="component" value="Chromosome I"/>
</dbReference>
<comment type="caution">
    <text evidence="4">Lacks conserved residue(s) required for the propagation of feature annotation.</text>
</comment>
<dbReference type="Gene3D" id="3.90.950.10">
    <property type="match status" value="1"/>
</dbReference>